<dbReference type="EMBL" id="AP022588">
    <property type="protein sequence ID" value="BBY31387.1"/>
    <property type="molecule type" value="Genomic_DNA"/>
</dbReference>
<evidence type="ECO:0000256" key="1">
    <source>
        <dbReference type="SAM" id="Phobius"/>
    </source>
</evidence>
<protein>
    <submittedName>
        <fullName evidence="2">Uncharacterized protein</fullName>
    </submittedName>
</protein>
<dbReference type="KEGG" id="msei:MSEDJ_54830"/>
<dbReference type="Proteomes" id="UP000467193">
    <property type="component" value="Chromosome"/>
</dbReference>
<gene>
    <name evidence="2" type="ORF">MSEDJ_54830</name>
</gene>
<keyword evidence="1" id="KW-0812">Transmembrane</keyword>
<sequence length="124" mass="13098">MSRGERAFDDGKGLMTHIWRWTTAAMVAMAVGSAGIGLGASAQAQPGPSYQGGNCPPGLTCTHWCPGDPLLPGHQVVSWDWGVCHDWYWNSYGVVDVVANVINPWRGAPQQAPPPPTFGGPSIG</sequence>
<keyword evidence="1" id="KW-1133">Transmembrane helix</keyword>
<keyword evidence="3" id="KW-1185">Reference proteome</keyword>
<evidence type="ECO:0000313" key="3">
    <source>
        <dbReference type="Proteomes" id="UP000467193"/>
    </source>
</evidence>
<dbReference type="AlphaFoldDB" id="A0A7I7QZK0"/>
<feature type="transmembrane region" description="Helical" evidence="1">
    <location>
        <begin position="21"/>
        <end position="40"/>
    </location>
</feature>
<accession>A0A7I7QZK0</accession>
<evidence type="ECO:0000313" key="2">
    <source>
        <dbReference type="EMBL" id="BBY31387.1"/>
    </source>
</evidence>
<organism evidence="2 3">
    <name type="scientific">Mycolicibacterium sediminis</name>
    <dbReference type="NCBI Taxonomy" id="1286180"/>
    <lineage>
        <taxon>Bacteria</taxon>
        <taxon>Bacillati</taxon>
        <taxon>Actinomycetota</taxon>
        <taxon>Actinomycetes</taxon>
        <taxon>Mycobacteriales</taxon>
        <taxon>Mycobacteriaceae</taxon>
        <taxon>Mycolicibacterium</taxon>
    </lineage>
</organism>
<reference evidence="2 3" key="1">
    <citation type="journal article" date="2019" name="Emerg. Microbes Infect.">
        <title>Comprehensive subspecies identification of 175 nontuberculous mycobacteria species based on 7547 genomic profiles.</title>
        <authorList>
            <person name="Matsumoto Y."/>
            <person name="Kinjo T."/>
            <person name="Motooka D."/>
            <person name="Nabeya D."/>
            <person name="Jung N."/>
            <person name="Uechi K."/>
            <person name="Horii T."/>
            <person name="Iida T."/>
            <person name="Fujita J."/>
            <person name="Nakamura S."/>
        </authorList>
    </citation>
    <scope>NUCLEOTIDE SEQUENCE [LARGE SCALE GENOMIC DNA]</scope>
    <source>
        <strain evidence="2 3">JCM 17899</strain>
    </source>
</reference>
<name>A0A7I7QZK0_9MYCO</name>
<proteinExistence type="predicted"/>
<keyword evidence="1" id="KW-0472">Membrane</keyword>